<dbReference type="Proteomes" id="UP001209803">
    <property type="component" value="Chromosome"/>
</dbReference>
<accession>A0ABY8FD42</accession>
<feature type="domain" description="ABC-type glycine betaine transport system substrate-binding" evidence="2">
    <location>
        <begin position="27"/>
        <end position="310"/>
    </location>
</feature>
<dbReference type="Gene3D" id="3.10.105.10">
    <property type="entry name" value="Dipeptide-binding Protein, Domain 3"/>
    <property type="match status" value="2"/>
</dbReference>
<proteinExistence type="predicted"/>
<evidence type="ECO:0000313" key="3">
    <source>
        <dbReference type="EMBL" id="WFE91770.1"/>
    </source>
</evidence>
<sequence length="323" mass="34983">MKYGTKSLLAATLIMGLGTSGAFSQDKVMVGEPSWPGAKIMANLIGQVIEKRLGGEVGYAPGANAVIFAAMDGGRGDIDVHPDVWLPNQSSFTDEYVDQKGTVALSAGSYSGKTGFCTPTYMAEEHNIKSVFDLATPDAQGLFDGDGDGTGEIWVGASGWASTNVHKVKVRDYGIETFLAPTTEDETVFYARLKDAVDQKKGVVFYCYKPHYVHALYDVTMLEEPEHDPEQFTIIQPDQDADWYNKSKITTGDLVKTVKVAYSKSLEDRNPAAAQFLANISMDADHLSQLTYEVVVKGGEIDDVVAAWIDGNGEVVDGWLGLN</sequence>
<organism evidence="3 4">
    <name type="scientific">Roseibium porphyridii</name>
    <dbReference type="NCBI Taxonomy" id="2866279"/>
    <lineage>
        <taxon>Bacteria</taxon>
        <taxon>Pseudomonadati</taxon>
        <taxon>Pseudomonadota</taxon>
        <taxon>Alphaproteobacteria</taxon>
        <taxon>Hyphomicrobiales</taxon>
        <taxon>Stappiaceae</taxon>
        <taxon>Roseibium</taxon>
    </lineage>
</organism>
<evidence type="ECO:0000259" key="2">
    <source>
        <dbReference type="Pfam" id="PF04069"/>
    </source>
</evidence>
<feature type="chain" id="PRO_5045505240" evidence="1">
    <location>
        <begin position="25"/>
        <end position="323"/>
    </location>
</feature>
<dbReference type="EMBL" id="CP120863">
    <property type="protein sequence ID" value="WFE91770.1"/>
    <property type="molecule type" value="Genomic_DNA"/>
</dbReference>
<evidence type="ECO:0000313" key="4">
    <source>
        <dbReference type="Proteomes" id="UP001209803"/>
    </source>
</evidence>
<name>A0ABY8FD42_9HYPH</name>
<dbReference type="InterPro" id="IPR007210">
    <property type="entry name" value="ABC_Gly_betaine_transp_sub-bd"/>
</dbReference>
<dbReference type="CDD" id="cd13642">
    <property type="entry name" value="PBP2_BCP_1"/>
    <property type="match status" value="1"/>
</dbReference>
<dbReference type="Pfam" id="PF04069">
    <property type="entry name" value="OpuAC"/>
    <property type="match status" value="1"/>
</dbReference>
<gene>
    <name evidence="3" type="ORF">K1718_10530</name>
</gene>
<evidence type="ECO:0000256" key="1">
    <source>
        <dbReference type="SAM" id="SignalP"/>
    </source>
</evidence>
<keyword evidence="1" id="KW-0732">Signal</keyword>
<dbReference type="RefSeq" id="WP_152500879.1">
    <property type="nucleotide sequence ID" value="NZ_CP120863.1"/>
</dbReference>
<keyword evidence="4" id="KW-1185">Reference proteome</keyword>
<protein>
    <submittedName>
        <fullName evidence="3">Glycine betaine ABC transporter substrate-binding protein</fullName>
    </submittedName>
</protein>
<dbReference type="Gene3D" id="3.40.190.100">
    <property type="entry name" value="Glycine betaine-binding periplasmic protein, domain 2"/>
    <property type="match status" value="1"/>
</dbReference>
<feature type="signal peptide" evidence="1">
    <location>
        <begin position="1"/>
        <end position="24"/>
    </location>
</feature>
<reference evidence="3 4" key="1">
    <citation type="submission" date="2023-03" db="EMBL/GenBank/DDBJ databases">
        <title>Roseibium porphyridii sp. nov. and Roseibium rhodosorbium sp. nov. isolated from marine algae, Porphyridium cruentum and Rhodosorus marinus, respectively.</title>
        <authorList>
            <person name="Lee M.W."/>
            <person name="Choi B.J."/>
            <person name="Lee J.K."/>
            <person name="Choi D.G."/>
            <person name="Baek J.H."/>
            <person name="Bayburt H."/>
            <person name="Kim J.M."/>
            <person name="Han D.M."/>
            <person name="Kim K.H."/>
            <person name="Jeon C.O."/>
        </authorList>
    </citation>
    <scope>NUCLEOTIDE SEQUENCE [LARGE SCALE GENOMIC DNA]</scope>
    <source>
        <strain evidence="3 4">KMA01</strain>
    </source>
</reference>
<dbReference type="SUPFAM" id="SSF53850">
    <property type="entry name" value="Periplasmic binding protein-like II"/>
    <property type="match status" value="1"/>
</dbReference>